<sequence length="170" mass="19461">MAARLFRMDEQTWERHASPWSVWTRVASLPLLLAAIWSHAWLGLWALAPVALVILWLWLNPRLFPAPARTDTWSARATFGERVWLNRKAVPIPDHHARAANILTAVSAAGFVVALVGALLNDWLPTVAGGLIAWFAKMWFCDRMVWLYDEMKNTHPPYARWLRAGQKEVR</sequence>
<name>A0A937CXZ6_9HYPH</name>
<feature type="transmembrane region" description="Helical" evidence="1">
    <location>
        <begin position="97"/>
        <end position="117"/>
    </location>
</feature>
<keyword evidence="1" id="KW-0812">Transmembrane</keyword>
<dbReference type="Pfam" id="PF20358">
    <property type="entry name" value="DUF6653"/>
    <property type="match status" value="1"/>
</dbReference>
<protein>
    <submittedName>
        <fullName evidence="2">Uncharacterized protein</fullName>
    </submittedName>
</protein>
<keyword evidence="1" id="KW-0472">Membrane</keyword>
<accession>A0A937CXZ6</accession>
<proteinExistence type="predicted"/>
<dbReference type="EMBL" id="JAEQMY010000015">
    <property type="protein sequence ID" value="MBL0404864.1"/>
    <property type="molecule type" value="Genomic_DNA"/>
</dbReference>
<keyword evidence="1" id="KW-1133">Transmembrane helix</keyword>
<comment type="caution">
    <text evidence="2">The sequence shown here is derived from an EMBL/GenBank/DDBJ whole genome shotgun (WGS) entry which is preliminary data.</text>
</comment>
<organism evidence="2 3">
    <name type="scientific">Microvirga aerilata</name>
    <dbReference type="NCBI Taxonomy" id="670292"/>
    <lineage>
        <taxon>Bacteria</taxon>
        <taxon>Pseudomonadati</taxon>
        <taxon>Pseudomonadota</taxon>
        <taxon>Alphaproteobacteria</taxon>
        <taxon>Hyphomicrobiales</taxon>
        <taxon>Methylobacteriaceae</taxon>
        <taxon>Microvirga</taxon>
    </lineage>
</organism>
<dbReference type="Proteomes" id="UP000605848">
    <property type="component" value="Unassembled WGS sequence"/>
</dbReference>
<feature type="transmembrane region" description="Helical" evidence="1">
    <location>
        <begin position="123"/>
        <end position="141"/>
    </location>
</feature>
<dbReference type="AlphaFoldDB" id="A0A937CXZ6"/>
<feature type="transmembrane region" description="Helical" evidence="1">
    <location>
        <begin position="43"/>
        <end position="59"/>
    </location>
</feature>
<reference evidence="2" key="1">
    <citation type="submission" date="2021-01" db="EMBL/GenBank/DDBJ databases">
        <title>Microvirga sp.</title>
        <authorList>
            <person name="Kim M.K."/>
        </authorList>
    </citation>
    <scope>NUCLEOTIDE SEQUENCE</scope>
    <source>
        <strain evidence="2">5420S-16</strain>
    </source>
</reference>
<dbReference type="RefSeq" id="WP_202059974.1">
    <property type="nucleotide sequence ID" value="NZ_JAEQMY010000015.1"/>
</dbReference>
<evidence type="ECO:0000256" key="1">
    <source>
        <dbReference type="SAM" id="Phobius"/>
    </source>
</evidence>
<keyword evidence="3" id="KW-1185">Reference proteome</keyword>
<gene>
    <name evidence="2" type="ORF">JKG68_12870</name>
</gene>
<evidence type="ECO:0000313" key="2">
    <source>
        <dbReference type="EMBL" id="MBL0404864.1"/>
    </source>
</evidence>
<dbReference type="InterPro" id="IPR046595">
    <property type="entry name" value="DUF6653"/>
</dbReference>
<evidence type="ECO:0000313" key="3">
    <source>
        <dbReference type="Proteomes" id="UP000605848"/>
    </source>
</evidence>